<evidence type="ECO:0000313" key="2">
    <source>
        <dbReference type="Proteomes" id="UP000515450"/>
    </source>
</evidence>
<name>A0A7G5DZ93_9SPHI</name>
<reference evidence="1 2" key="1">
    <citation type="journal article" date="2020" name="G3 (Bethesda)">
        <title>CeMbio - The Caenorhabditis elegans Microbiome Resource.</title>
        <authorList>
            <person name="Dirksen P."/>
            <person name="Assie A."/>
            <person name="Zimmermann J."/>
            <person name="Zhang F."/>
            <person name="Tietje A.M."/>
            <person name="Marsh S.A."/>
            <person name="Felix M.A."/>
            <person name="Shapira M."/>
            <person name="Kaleta C."/>
            <person name="Schulenburg H."/>
            <person name="Samuel B."/>
        </authorList>
    </citation>
    <scope>NUCLEOTIDE SEQUENCE [LARGE SCALE GENOMIC DNA]</scope>
    <source>
        <strain evidence="1 2">BIGb0170</strain>
    </source>
</reference>
<organism evidence="1 2">
    <name type="scientific">Sphingobacterium paramultivorum</name>
    <dbReference type="NCBI Taxonomy" id="2886510"/>
    <lineage>
        <taxon>Bacteria</taxon>
        <taxon>Pseudomonadati</taxon>
        <taxon>Bacteroidota</taxon>
        <taxon>Sphingobacteriia</taxon>
        <taxon>Sphingobacteriales</taxon>
        <taxon>Sphingobacteriaceae</taxon>
        <taxon>Sphingobacterium</taxon>
    </lineage>
</organism>
<protein>
    <recommendedName>
        <fullName evidence="3">MORN repeat variant</fullName>
    </recommendedName>
</protein>
<gene>
    <name evidence="1" type="ORF">HS960_05085</name>
</gene>
<dbReference type="Gene3D" id="2.20.110.10">
    <property type="entry name" value="Histone H3 K4-specific methyltransferase SET7/9 N-terminal domain"/>
    <property type="match status" value="1"/>
</dbReference>
<sequence>MNKVILIPSILILKLSALRKMLAGIFFLFFFLIPISNGFAQTWINIELEQTEYDDATDKTCLKETGEPLNGNYAIKFNGFQTNFEPFTDGFKNGEAKVYRHKKLAERGTYLNNLKEGVWFYYKEDGTIRKRVIYKKGKTEPFGDRRLRWERSSKK</sequence>
<dbReference type="EMBL" id="CP058555">
    <property type="protein sequence ID" value="QMV67068.1"/>
    <property type="molecule type" value="Genomic_DNA"/>
</dbReference>
<evidence type="ECO:0008006" key="3">
    <source>
        <dbReference type="Google" id="ProtNLM"/>
    </source>
</evidence>
<accession>A0A7G5DZ93</accession>
<dbReference type="Proteomes" id="UP000515450">
    <property type="component" value="Chromosome"/>
</dbReference>
<dbReference type="SUPFAM" id="SSF82185">
    <property type="entry name" value="Histone H3 K4-specific methyltransferase SET7/9 N-terminal domain"/>
    <property type="match status" value="1"/>
</dbReference>
<keyword evidence="2" id="KW-1185">Reference proteome</keyword>
<dbReference type="AlphaFoldDB" id="A0A7G5DZ93"/>
<dbReference type="RefSeq" id="WP_159732661.1">
    <property type="nucleotide sequence ID" value="NZ_CP058555.1"/>
</dbReference>
<evidence type="ECO:0000313" key="1">
    <source>
        <dbReference type="EMBL" id="QMV67068.1"/>
    </source>
</evidence>
<proteinExistence type="predicted"/>